<keyword evidence="2" id="KW-0732">Signal</keyword>
<dbReference type="GO" id="GO:0009313">
    <property type="term" value="P:oligosaccharide catabolic process"/>
    <property type="evidence" value="ECO:0007669"/>
    <property type="project" value="TreeGrafter"/>
</dbReference>
<proteinExistence type="predicted"/>
<dbReference type="CDD" id="cd10791">
    <property type="entry name" value="GH38N_AMII_like_1"/>
    <property type="match status" value="1"/>
</dbReference>
<dbReference type="Pfam" id="PF01074">
    <property type="entry name" value="Glyco_hydro_38N"/>
    <property type="match status" value="1"/>
</dbReference>
<evidence type="ECO:0000259" key="4">
    <source>
        <dbReference type="Pfam" id="PF17677"/>
    </source>
</evidence>
<feature type="chain" id="PRO_5039022042" evidence="2">
    <location>
        <begin position="22"/>
        <end position="953"/>
    </location>
</feature>
<dbReference type="InterPro" id="IPR011013">
    <property type="entry name" value="Gal_mutarotase_sf_dom"/>
</dbReference>
<dbReference type="GO" id="GO:0030246">
    <property type="term" value="F:carbohydrate binding"/>
    <property type="evidence" value="ECO:0007669"/>
    <property type="project" value="InterPro"/>
</dbReference>
<evidence type="ECO:0000256" key="1">
    <source>
        <dbReference type="SAM" id="Coils"/>
    </source>
</evidence>
<dbReference type="InterPro" id="IPR041147">
    <property type="entry name" value="GH38_C"/>
</dbReference>
<dbReference type="Pfam" id="PF17677">
    <property type="entry name" value="Glyco_hydro38C2"/>
    <property type="match status" value="1"/>
</dbReference>
<dbReference type="GO" id="GO:0006013">
    <property type="term" value="P:mannose metabolic process"/>
    <property type="evidence" value="ECO:0007669"/>
    <property type="project" value="InterPro"/>
</dbReference>
<evidence type="ECO:0000313" key="6">
    <source>
        <dbReference type="Proteomes" id="UP000824112"/>
    </source>
</evidence>
<dbReference type="EMBL" id="DVNA01000195">
    <property type="protein sequence ID" value="HIU55845.1"/>
    <property type="molecule type" value="Genomic_DNA"/>
</dbReference>
<dbReference type="AlphaFoldDB" id="A0A9D1M947"/>
<keyword evidence="1" id="KW-0175">Coiled coil</keyword>
<comment type="caution">
    <text evidence="5">The sequence shown here is derived from an EMBL/GenBank/DDBJ whole genome shotgun (WGS) entry which is preliminary data.</text>
</comment>
<feature type="signal peptide" evidence="2">
    <location>
        <begin position="1"/>
        <end position="21"/>
    </location>
</feature>
<evidence type="ECO:0000313" key="5">
    <source>
        <dbReference type="EMBL" id="HIU55845.1"/>
    </source>
</evidence>
<dbReference type="InterPro" id="IPR027291">
    <property type="entry name" value="Glyco_hydro_38_N_sf"/>
</dbReference>
<organism evidence="5 6">
    <name type="scientific">Candidatus Gallibacteroides avistercoris</name>
    <dbReference type="NCBI Taxonomy" id="2840833"/>
    <lineage>
        <taxon>Bacteria</taxon>
        <taxon>Pseudomonadati</taxon>
        <taxon>Bacteroidota</taxon>
        <taxon>Bacteroidia</taxon>
        <taxon>Bacteroidales</taxon>
        <taxon>Bacteroidaceae</taxon>
        <taxon>Bacteroidaceae incertae sedis</taxon>
        <taxon>Candidatus Gallibacteroides</taxon>
    </lineage>
</organism>
<dbReference type="InterPro" id="IPR000602">
    <property type="entry name" value="Glyco_hydro_38_N"/>
</dbReference>
<name>A0A9D1M947_9BACT</name>
<dbReference type="Gene3D" id="2.60.40.1180">
    <property type="entry name" value="Golgi alpha-mannosidase II"/>
    <property type="match status" value="1"/>
</dbReference>
<dbReference type="Gene3D" id="3.20.110.10">
    <property type="entry name" value="Glycoside hydrolase 38, N terminal domain"/>
    <property type="match status" value="1"/>
</dbReference>
<dbReference type="SUPFAM" id="SSF88713">
    <property type="entry name" value="Glycoside hydrolase/deacetylase"/>
    <property type="match status" value="1"/>
</dbReference>
<evidence type="ECO:0000256" key="2">
    <source>
        <dbReference type="SAM" id="SignalP"/>
    </source>
</evidence>
<dbReference type="PANTHER" id="PTHR46017:SF1">
    <property type="entry name" value="ALPHA-MANNOSIDASE 2C1"/>
    <property type="match status" value="1"/>
</dbReference>
<dbReference type="Proteomes" id="UP000824112">
    <property type="component" value="Unassembled WGS sequence"/>
</dbReference>
<dbReference type="Gene3D" id="2.70.98.30">
    <property type="entry name" value="Golgi alpha-mannosidase II, domain 4"/>
    <property type="match status" value="1"/>
</dbReference>
<accession>A0A9D1M947</accession>
<dbReference type="SUPFAM" id="SSF74650">
    <property type="entry name" value="Galactose mutarotase-like"/>
    <property type="match status" value="2"/>
</dbReference>
<reference evidence="5" key="1">
    <citation type="submission" date="2020-10" db="EMBL/GenBank/DDBJ databases">
        <authorList>
            <person name="Gilroy R."/>
        </authorList>
    </citation>
    <scope>NUCLEOTIDE SEQUENCE</scope>
    <source>
        <strain evidence="5">CHK158-818</strain>
    </source>
</reference>
<protein>
    <submittedName>
        <fullName evidence="5">Alpha-mannosidase</fullName>
    </submittedName>
</protein>
<gene>
    <name evidence="5" type="ORF">IAB03_08595</name>
</gene>
<evidence type="ECO:0000259" key="3">
    <source>
        <dbReference type="Pfam" id="PF01074"/>
    </source>
</evidence>
<feature type="domain" description="Glycosyl hydrolases family 38 C-terminal" evidence="4">
    <location>
        <begin position="879"/>
        <end position="949"/>
    </location>
</feature>
<dbReference type="GO" id="GO:0004559">
    <property type="term" value="F:alpha-mannosidase activity"/>
    <property type="evidence" value="ECO:0007669"/>
    <property type="project" value="InterPro"/>
</dbReference>
<feature type="domain" description="Glycoside hydrolase family 38 N-terminal" evidence="3">
    <location>
        <begin position="120"/>
        <end position="378"/>
    </location>
</feature>
<feature type="coiled-coil region" evidence="1">
    <location>
        <begin position="479"/>
        <end position="506"/>
    </location>
</feature>
<sequence>MMKRFLIISMLCIAVNGITQATTAVIKPVQPIQYKNENGKFQILSYIKEKCLSQPSLKCYVNDQPVELIKTEQSDSLLVWLPMIGENEQIKVSAGKKIILDQTFQPFIPADWGYFKHGVIHIIQSSHQDIAWMDTPEYCREDRIHNIIIPALDMMKQNKRFTFEMEQTLNLMEFLEKYPERKEELIQLYKEKRFTWGATYNQPYEGLSSGEQLVRQSYYGRKWIHENMPGCDDLVANNIDVPGRTLQMAQILSKSGIPNLFISRMAEGLYDWYSPDGSKVLTFSPGNYGWASLIWKFFDQDAATALHKLHHRTQLWSDYYEKHQIPPHYAILMSCDATKPVDYQNVIDEWNKIAEASEIPLPRLKSSTSEEYFASVRGEGTQFEKISGERPNLWLYIHGPAHYKATKYKRDAALLLPAAESFTTLSLLQAGNLQKYPRKTFDRAWMASIYPDHGLGGKNGEITDSIFEDSLRVSYELGQKLLSDALKQLTEQIQTKENNLVVFNDLTWDRNGLVTIKVPDEKVSIKDEQGNLVKAQIKKDSDGKQHVIFEAQDIPSMGYRSYSIHRGKRVKTSLPETVKQLSNQIENDYYKAVLGDGGITYLYDKQLGKEIVHTSKFACGDIIELGYTGNGAGEFTRITDVVPGDIVPLSSFVSKWEIIESGALYTRFRNSQPTQHTTIIQDITFYHTTKKIDFDITLQDFDGTHNRQYRIAFPTNIMGERTINYEVPMAVAQVGKDELKKKPGGWAWGGSYVHHPEDSHPREIQNFISANGNGFGLTMSSCVAVADWIDPSREQAVYPILQGILLSSHKSCHGEGNWFHQKGSHYFHFSITSHPEGWKNGYNSAIANNHPLFVQQKDNKGGTLKENNSFLKLSDPFTALSLIKKADNDNNLIIRLTEMEGKDKNVTITLPISVKKVIRTNLIEEELEILPVSGHQFTLPLSHHAIETYKLIL</sequence>
<dbReference type="InterPro" id="IPR013780">
    <property type="entry name" value="Glyco_hydro_b"/>
</dbReference>
<dbReference type="PANTHER" id="PTHR46017">
    <property type="entry name" value="ALPHA-MANNOSIDASE 2C1"/>
    <property type="match status" value="1"/>
</dbReference>
<reference evidence="5" key="2">
    <citation type="journal article" date="2021" name="PeerJ">
        <title>Extensive microbial diversity within the chicken gut microbiome revealed by metagenomics and culture.</title>
        <authorList>
            <person name="Gilroy R."/>
            <person name="Ravi A."/>
            <person name="Getino M."/>
            <person name="Pursley I."/>
            <person name="Horton D.L."/>
            <person name="Alikhan N.F."/>
            <person name="Baker D."/>
            <person name="Gharbi K."/>
            <person name="Hall N."/>
            <person name="Watson M."/>
            <person name="Adriaenssens E.M."/>
            <person name="Foster-Nyarko E."/>
            <person name="Jarju S."/>
            <person name="Secka A."/>
            <person name="Antonio M."/>
            <person name="Oren A."/>
            <person name="Chaudhuri R.R."/>
            <person name="La Ragione R."/>
            <person name="Hildebrand F."/>
            <person name="Pallen M.J."/>
        </authorList>
    </citation>
    <scope>NUCLEOTIDE SEQUENCE</scope>
    <source>
        <strain evidence="5">CHK158-818</strain>
    </source>
</reference>
<dbReference type="Gene3D" id="2.60.40.2220">
    <property type="match status" value="1"/>
</dbReference>
<dbReference type="InterPro" id="IPR011330">
    <property type="entry name" value="Glyco_hydro/deAcase_b/a-brl"/>
</dbReference>